<proteinExistence type="predicted"/>
<dbReference type="Proteomes" id="UP000607397">
    <property type="component" value="Unassembled WGS sequence"/>
</dbReference>
<sequence>MSFNTDILDAALGRRRQEHEQQRLMALEGTIQWLETQGGQYGINRAYLFGSVLWPYRFIPRSDVDVAVEQIKPESFFVALAALSEALERDIDLVELSRCHFADRIRQQGMLWKRKI</sequence>
<protein>
    <submittedName>
        <fullName evidence="1">Nucleotidyltransferase domain-containing protein</fullName>
    </submittedName>
</protein>
<dbReference type="RefSeq" id="WP_161826199.1">
    <property type="nucleotide sequence ID" value="NZ_WVIC01000031.1"/>
</dbReference>
<accession>A0A8K2A0V5</accession>
<organism evidence="1 2">
    <name type="scientific">Petrachloros mirabilis ULC683</name>
    <dbReference type="NCBI Taxonomy" id="2781853"/>
    <lineage>
        <taxon>Bacteria</taxon>
        <taxon>Bacillati</taxon>
        <taxon>Cyanobacteriota</taxon>
        <taxon>Cyanophyceae</taxon>
        <taxon>Synechococcales</taxon>
        <taxon>Petrachlorosaceae</taxon>
        <taxon>Petrachloros</taxon>
        <taxon>Petrachloros mirabilis</taxon>
    </lineage>
</organism>
<dbReference type="InterPro" id="IPR024700">
    <property type="entry name" value="UCP020217"/>
</dbReference>
<dbReference type="Gene3D" id="3.30.460.10">
    <property type="entry name" value="Beta Polymerase, domain 2"/>
    <property type="match status" value="1"/>
</dbReference>
<dbReference type="SUPFAM" id="SSF81301">
    <property type="entry name" value="Nucleotidyltransferase"/>
    <property type="match status" value="1"/>
</dbReference>
<dbReference type="InterPro" id="IPR043519">
    <property type="entry name" value="NT_sf"/>
</dbReference>
<dbReference type="PIRSF" id="PIRSF020217">
    <property type="entry name" value="UCP020217"/>
    <property type="match status" value="1"/>
</dbReference>
<evidence type="ECO:0000313" key="2">
    <source>
        <dbReference type="Proteomes" id="UP000607397"/>
    </source>
</evidence>
<evidence type="ECO:0000313" key="1">
    <source>
        <dbReference type="EMBL" id="NCJ07722.1"/>
    </source>
</evidence>
<name>A0A8K2A0V5_9CYAN</name>
<reference evidence="1" key="1">
    <citation type="submission" date="2019-12" db="EMBL/GenBank/DDBJ databases">
        <title>High-Quality draft genome sequences of three cyanobacteria isolated from the limestone walls of the Old Cathedral of Coimbra.</title>
        <authorList>
            <person name="Tiago I."/>
            <person name="Soares F."/>
            <person name="Portugal A."/>
        </authorList>
    </citation>
    <scope>NUCLEOTIDE SEQUENCE [LARGE SCALE GENOMIC DNA]</scope>
    <source>
        <strain evidence="1">C</strain>
    </source>
</reference>
<dbReference type="CDD" id="cd05403">
    <property type="entry name" value="NT_KNTase_like"/>
    <property type="match status" value="1"/>
</dbReference>
<dbReference type="EMBL" id="WVIC01000031">
    <property type="protein sequence ID" value="NCJ07722.1"/>
    <property type="molecule type" value="Genomic_DNA"/>
</dbReference>
<gene>
    <name evidence="1" type="ORF">GS597_14630</name>
</gene>
<comment type="caution">
    <text evidence="1">The sequence shown here is derived from an EMBL/GenBank/DDBJ whole genome shotgun (WGS) entry which is preliminary data.</text>
</comment>
<keyword evidence="2" id="KW-1185">Reference proteome</keyword>
<dbReference type="AlphaFoldDB" id="A0A8K2A0V5"/>